<proteinExistence type="predicted"/>
<keyword evidence="2" id="KW-1133">Transmembrane helix</keyword>
<dbReference type="EMBL" id="FTNL01000006">
    <property type="protein sequence ID" value="SIR10237.1"/>
    <property type="molecule type" value="Genomic_DNA"/>
</dbReference>
<gene>
    <name evidence="4" type="ORF">NCTC11401_00032</name>
    <name evidence="3" type="ORF">SAMN05421777_106126</name>
</gene>
<dbReference type="AlphaFoldDB" id="A0A377GEK7"/>
<evidence type="ECO:0008006" key="7">
    <source>
        <dbReference type="Google" id="ProtNLM"/>
    </source>
</evidence>
<feature type="region of interest" description="Disordered" evidence="1">
    <location>
        <begin position="474"/>
        <end position="511"/>
    </location>
</feature>
<accession>A0A377GEK7</accession>
<keyword evidence="2" id="KW-0812">Transmembrane</keyword>
<evidence type="ECO:0000313" key="5">
    <source>
        <dbReference type="Proteomes" id="UP000186808"/>
    </source>
</evidence>
<evidence type="ECO:0000313" key="3">
    <source>
        <dbReference type="EMBL" id="SIR10237.1"/>
    </source>
</evidence>
<protein>
    <recommendedName>
        <fullName evidence="7">Transmembrane protein</fullName>
    </recommendedName>
</protein>
<evidence type="ECO:0000313" key="6">
    <source>
        <dbReference type="Proteomes" id="UP000254374"/>
    </source>
</evidence>
<keyword evidence="2" id="KW-0472">Membrane</keyword>
<feature type="transmembrane region" description="Helical" evidence="2">
    <location>
        <begin position="345"/>
        <end position="368"/>
    </location>
</feature>
<name>A0A377GEK7_9GAMM</name>
<evidence type="ECO:0000313" key="4">
    <source>
        <dbReference type="EMBL" id="STO23241.1"/>
    </source>
</evidence>
<sequence>MVFPYLFIGGRATLNPLDYTWEQRGNVVIVHNPIPVQSLKVFLDDLGKKLPPQVHVLLGVEGQGATEPHIVTMHLPPKGGQARVYDSKFSNPERFFSTAPSKNTILGILGAAFHSLNPFASPEQPVDLTHLGSDRVKSATYYAFGTQSFFDEFTCGYHTGSLIEILADFLKQDQDPSPIELLDALRDPITDSAKKLLRQNAPKVPDVSLLSFWKKAWQDTFLTLTDQELRSQYHFGHYFLGWPSDPKGSKIAYFLTLKFITAPLTNLLSLATEFPLNFLSETSSFLKNRILSWAPTNWLTQSIRSVLLLATMGLQGLFKGAYYLIRTMTSPIVSFKEAQKVHPALGYLSALASVCFIGGAIAALAFFAPPIAAALMPSMGPGALSMLSTLAYPFVQLFSLISVSIPAATGAMLSLITGTSLLGALHLLGKETIYPQENQPVKHHEVNIEVPKGGCNVRAYLPPNKRPALEDAWEDLGSSYPSPIQPPKRKAQNTDNGFKHDNISGTIDYTP</sequence>
<feature type="transmembrane region" description="Helical" evidence="2">
    <location>
        <begin position="306"/>
        <end position="325"/>
    </location>
</feature>
<reference evidence="4 6" key="2">
    <citation type="submission" date="2018-06" db="EMBL/GenBank/DDBJ databases">
        <authorList>
            <consortium name="Pathogen Informatics"/>
            <person name="Doyle S."/>
        </authorList>
    </citation>
    <scope>NUCLEOTIDE SEQUENCE [LARGE SCALE GENOMIC DNA]</scope>
    <source>
        <strain evidence="4 6">NCTC11401</strain>
    </source>
</reference>
<dbReference type="EMBL" id="UGGV01000001">
    <property type="protein sequence ID" value="STO23241.1"/>
    <property type="molecule type" value="Genomic_DNA"/>
</dbReference>
<keyword evidence="5" id="KW-1185">Reference proteome</keyword>
<dbReference type="Proteomes" id="UP000254374">
    <property type="component" value="Unassembled WGS sequence"/>
</dbReference>
<reference evidence="3 5" key="1">
    <citation type="submission" date="2017-01" db="EMBL/GenBank/DDBJ databases">
        <authorList>
            <person name="Varghese N."/>
            <person name="Submissions S."/>
        </authorList>
    </citation>
    <scope>NUCLEOTIDE SEQUENCE [LARGE SCALE GENOMIC DNA]</scope>
    <source>
        <strain evidence="3 5">ATCC 33342</strain>
    </source>
</reference>
<feature type="transmembrane region" description="Helical" evidence="2">
    <location>
        <begin position="380"/>
        <end position="401"/>
    </location>
</feature>
<evidence type="ECO:0000256" key="2">
    <source>
        <dbReference type="SAM" id="Phobius"/>
    </source>
</evidence>
<dbReference type="Proteomes" id="UP000186808">
    <property type="component" value="Unassembled WGS sequence"/>
</dbReference>
<dbReference type="STRING" id="464.Lgor_2933"/>
<evidence type="ECO:0000256" key="1">
    <source>
        <dbReference type="SAM" id="MobiDB-lite"/>
    </source>
</evidence>
<organism evidence="4 6">
    <name type="scientific">Fluoribacter gormanii</name>
    <dbReference type="NCBI Taxonomy" id="464"/>
    <lineage>
        <taxon>Bacteria</taxon>
        <taxon>Pseudomonadati</taxon>
        <taxon>Pseudomonadota</taxon>
        <taxon>Gammaproteobacteria</taxon>
        <taxon>Legionellales</taxon>
        <taxon>Legionellaceae</taxon>
        <taxon>Fluoribacter</taxon>
    </lineage>
</organism>